<protein>
    <recommendedName>
        <fullName evidence="4">Large ribosomal subunit protein uL23</fullName>
    </recommendedName>
</protein>
<keyword evidence="3 4" id="KW-0687">Ribonucleoprotein</keyword>
<keyword evidence="4" id="KW-0694">RNA-binding</keyword>
<dbReference type="Gene3D" id="3.30.70.330">
    <property type="match status" value="1"/>
</dbReference>
<evidence type="ECO:0000256" key="1">
    <source>
        <dbReference type="ARBA" id="ARBA00006700"/>
    </source>
</evidence>
<comment type="similarity">
    <text evidence="1 4">Belongs to the universal ribosomal protein uL23 family.</text>
</comment>
<dbReference type="HAMAP" id="MF_01369_B">
    <property type="entry name" value="Ribosomal_uL23_B"/>
    <property type="match status" value="1"/>
</dbReference>
<evidence type="ECO:0000313" key="6">
    <source>
        <dbReference type="Proteomes" id="UP000198635"/>
    </source>
</evidence>
<keyword evidence="2 4" id="KW-0689">Ribosomal protein</keyword>
<dbReference type="Proteomes" id="UP000198635">
    <property type="component" value="Unassembled WGS sequence"/>
</dbReference>
<evidence type="ECO:0000256" key="4">
    <source>
        <dbReference type="HAMAP-Rule" id="MF_01369"/>
    </source>
</evidence>
<organism evidence="5 6">
    <name type="scientific">Desulfomicrobium apsheronum</name>
    <dbReference type="NCBI Taxonomy" id="52560"/>
    <lineage>
        <taxon>Bacteria</taxon>
        <taxon>Pseudomonadati</taxon>
        <taxon>Thermodesulfobacteriota</taxon>
        <taxon>Desulfovibrionia</taxon>
        <taxon>Desulfovibrionales</taxon>
        <taxon>Desulfomicrobiaceae</taxon>
        <taxon>Desulfomicrobium</taxon>
    </lineage>
</organism>
<dbReference type="STRING" id="52560.SAMN04488082_1165"/>
<dbReference type="NCBIfam" id="NF004363">
    <property type="entry name" value="PRK05738.2-4"/>
    <property type="match status" value="1"/>
</dbReference>
<accession>A0A1I3XBX0</accession>
<comment type="subunit">
    <text evidence="4">Part of the 50S ribosomal subunit. Contacts protein L29, and trigger factor when it is bound to the ribosome.</text>
</comment>
<name>A0A1I3XBX0_9BACT</name>
<sequence length="96" mass="10673">MESTQVLLRPLISEKSTGLKELGNQVAFFVHSAANKIDVQRAVENVFNVKVTAVNIVNYRPRTRKKFGRVVGKISGYKKAYVSLAAGEKIDFFEGV</sequence>
<keyword evidence="4" id="KW-0699">rRNA-binding</keyword>
<dbReference type="OrthoDB" id="9793353at2"/>
<dbReference type="RefSeq" id="WP_015774937.1">
    <property type="nucleotide sequence ID" value="NZ_FORX01000016.1"/>
</dbReference>
<evidence type="ECO:0000256" key="3">
    <source>
        <dbReference type="ARBA" id="ARBA00023274"/>
    </source>
</evidence>
<evidence type="ECO:0000313" key="5">
    <source>
        <dbReference type="EMBL" id="SFK17040.1"/>
    </source>
</evidence>
<reference evidence="6" key="1">
    <citation type="submission" date="2016-10" db="EMBL/GenBank/DDBJ databases">
        <authorList>
            <person name="Varghese N."/>
            <person name="Submissions S."/>
        </authorList>
    </citation>
    <scope>NUCLEOTIDE SEQUENCE [LARGE SCALE GENOMIC DNA]</scope>
    <source>
        <strain evidence="6">DSM 5918</strain>
    </source>
</reference>
<dbReference type="PANTHER" id="PTHR11620">
    <property type="entry name" value="60S RIBOSOMAL PROTEIN L23A"/>
    <property type="match status" value="1"/>
</dbReference>
<dbReference type="GO" id="GO:0005840">
    <property type="term" value="C:ribosome"/>
    <property type="evidence" value="ECO:0007669"/>
    <property type="project" value="UniProtKB-KW"/>
</dbReference>
<comment type="function">
    <text evidence="4">One of the early assembly proteins it binds 23S rRNA. One of the proteins that surrounds the polypeptide exit tunnel on the outside of the ribosome. Forms the main docking site for trigger factor binding to the ribosome.</text>
</comment>
<dbReference type="GO" id="GO:0003735">
    <property type="term" value="F:structural constituent of ribosome"/>
    <property type="evidence" value="ECO:0007669"/>
    <property type="project" value="InterPro"/>
</dbReference>
<dbReference type="AlphaFoldDB" id="A0A1I3XBX0"/>
<dbReference type="GO" id="GO:1990904">
    <property type="term" value="C:ribonucleoprotein complex"/>
    <property type="evidence" value="ECO:0007669"/>
    <property type="project" value="UniProtKB-KW"/>
</dbReference>
<proteinExistence type="inferred from homology"/>
<dbReference type="GO" id="GO:0006412">
    <property type="term" value="P:translation"/>
    <property type="evidence" value="ECO:0007669"/>
    <property type="project" value="UniProtKB-UniRule"/>
</dbReference>
<dbReference type="Pfam" id="PF00276">
    <property type="entry name" value="Ribosomal_L23"/>
    <property type="match status" value="1"/>
</dbReference>
<dbReference type="NCBIfam" id="NF004359">
    <property type="entry name" value="PRK05738.1-3"/>
    <property type="match status" value="1"/>
</dbReference>
<dbReference type="SUPFAM" id="SSF54189">
    <property type="entry name" value="Ribosomal proteins S24e, L23 and L15e"/>
    <property type="match status" value="1"/>
</dbReference>
<dbReference type="InterPro" id="IPR012678">
    <property type="entry name" value="Ribosomal_uL23/eL15/eS24_sf"/>
</dbReference>
<dbReference type="GO" id="GO:0019843">
    <property type="term" value="F:rRNA binding"/>
    <property type="evidence" value="ECO:0007669"/>
    <property type="project" value="UniProtKB-UniRule"/>
</dbReference>
<keyword evidence="6" id="KW-1185">Reference proteome</keyword>
<dbReference type="EMBL" id="FORX01000016">
    <property type="protein sequence ID" value="SFK17040.1"/>
    <property type="molecule type" value="Genomic_DNA"/>
</dbReference>
<gene>
    <name evidence="4" type="primary">rplW</name>
    <name evidence="5" type="ORF">SAMN04488082_1165</name>
</gene>
<dbReference type="InterPro" id="IPR013025">
    <property type="entry name" value="Ribosomal_uL23-like"/>
</dbReference>
<dbReference type="InterPro" id="IPR012677">
    <property type="entry name" value="Nucleotide-bd_a/b_plait_sf"/>
</dbReference>
<evidence type="ECO:0000256" key="2">
    <source>
        <dbReference type="ARBA" id="ARBA00022980"/>
    </source>
</evidence>